<organism evidence="2 3">
    <name type="scientific">Candidatus Flavonifractor intestinipullorum</name>
    <dbReference type="NCBI Taxonomy" id="2838587"/>
    <lineage>
        <taxon>Bacteria</taxon>
        <taxon>Bacillati</taxon>
        <taxon>Bacillota</taxon>
        <taxon>Clostridia</taxon>
        <taxon>Eubacteriales</taxon>
        <taxon>Oscillospiraceae</taxon>
        <taxon>Flavonifractor</taxon>
    </lineage>
</organism>
<evidence type="ECO:0000256" key="1">
    <source>
        <dbReference type="ARBA" id="ARBA00023121"/>
    </source>
</evidence>
<sequence>MPYQIITDATADLGPELPAGLPQVTVLPMDLTLEGRPYTYGPGGTISTAEFYTALCAGAPASTAPIGPLRFQQTFEWCLSRGVDVLYLGFSSALSATFQTACRVAQELAHRYPARSIRCVDTRCASVGEGFLVREAARKQAQGLSLDALAAWVEARRGAVCHWFTVDSFTYLRRGGRVSAVQAVFGAALQVKPLLHVTAQGALELTEKPRGRRRAMEAQLEQMRRGWEPGESPLVVIGHGDVPDRAGELRQAVLREFPRAQVLLSPIGPVIGAHTGPGMLALIFWGSVR</sequence>
<dbReference type="InterPro" id="IPR043168">
    <property type="entry name" value="DegV_C"/>
</dbReference>
<dbReference type="EMBL" id="DWYC01000036">
    <property type="protein sequence ID" value="HJB56581.1"/>
    <property type="molecule type" value="Genomic_DNA"/>
</dbReference>
<dbReference type="InterPro" id="IPR050270">
    <property type="entry name" value="DegV_domain_contain"/>
</dbReference>
<dbReference type="PANTHER" id="PTHR33434">
    <property type="entry name" value="DEGV DOMAIN-CONTAINING PROTEIN DR_1986-RELATED"/>
    <property type="match status" value="1"/>
</dbReference>
<dbReference type="PROSITE" id="PS51482">
    <property type="entry name" value="DEGV"/>
    <property type="match status" value="1"/>
</dbReference>
<dbReference type="Proteomes" id="UP000824208">
    <property type="component" value="Unassembled WGS sequence"/>
</dbReference>
<reference evidence="2" key="1">
    <citation type="journal article" date="2021" name="PeerJ">
        <title>Extensive microbial diversity within the chicken gut microbiome revealed by metagenomics and culture.</title>
        <authorList>
            <person name="Gilroy R."/>
            <person name="Ravi A."/>
            <person name="Getino M."/>
            <person name="Pursley I."/>
            <person name="Horton D.L."/>
            <person name="Alikhan N.F."/>
            <person name="Baker D."/>
            <person name="Gharbi K."/>
            <person name="Hall N."/>
            <person name="Watson M."/>
            <person name="Adriaenssens E.M."/>
            <person name="Foster-Nyarko E."/>
            <person name="Jarju S."/>
            <person name="Secka A."/>
            <person name="Antonio M."/>
            <person name="Oren A."/>
            <person name="Chaudhuri R.R."/>
            <person name="La Ragione R."/>
            <person name="Hildebrand F."/>
            <person name="Pallen M.J."/>
        </authorList>
    </citation>
    <scope>NUCLEOTIDE SEQUENCE</scope>
    <source>
        <strain evidence="2">CHK189-11263</strain>
    </source>
</reference>
<dbReference type="Gene3D" id="3.30.1180.10">
    <property type="match status" value="1"/>
</dbReference>
<dbReference type="Gene3D" id="3.40.50.10170">
    <property type="match status" value="1"/>
</dbReference>
<comment type="caution">
    <text evidence="2">The sequence shown here is derived from an EMBL/GenBank/DDBJ whole genome shotgun (WGS) entry which is preliminary data.</text>
</comment>
<dbReference type="SUPFAM" id="SSF82549">
    <property type="entry name" value="DAK1/DegV-like"/>
    <property type="match status" value="1"/>
</dbReference>
<name>A0A9D2S5A8_9FIRM</name>
<proteinExistence type="predicted"/>
<evidence type="ECO:0000313" key="2">
    <source>
        <dbReference type="EMBL" id="HJB56581.1"/>
    </source>
</evidence>
<dbReference type="Pfam" id="PF02645">
    <property type="entry name" value="DegV"/>
    <property type="match status" value="1"/>
</dbReference>
<accession>A0A9D2S5A8</accession>
<protein>
    <submittedName>
        <fullName evidence="2">DegV family protein</fullName>
    </submittedName>
</protein>
<dbReference type="AlphaFoldDB" id="A0A9D2S5A8"/>
<dbReference type="NCBIfam" id="TIGR00762">
    <property type="entry name" value="DegV"/>
    <property type="match status" value="1"/>
</dbReference>
<gene>
    <name evidence="2" type="ORF">H9714_03420</name>
</gene>
<evidence type="ECO:0000313" key="3">
    <source>
        <dbReference type="Proteomes" id="UP000824208"/>
    </source>
</evidence>
<dbReference type="GO" id="GO:0008289">
    <property type="term" value="F:lipid binding"/>
    <property type="evidence" value="ECO:0007669"/>
    <property type="project" value="UniProtKB-KW"/>
</dbReference>
<keyword evidence="1" id="KW-0446">Lipid-binding</keyword>
<reference evidence="2" key="2">
    <citation type="submission" date="2021-04" db="EMBL/GenBank/DDBJ databases">
        <authorList>
            <person name="Gilroy R."/>
        </authorList>
    </citation>
    <scope>NUCLEOTIDE SEQUENCE</scope>
    <source>
        <strain evidence="2">CHK189-11263</strain>
    </source>
</reference>
<dbReference type="InterPro" id="IPR003797">
    <property type="entry name" value="DegV"/>
</dbReference>
<dbReference type="PANTHER" id="PTHR33434:SF2">
    <property type="entry name" value="FATTY ACID-BINDING PROTEIN TM_1468"/>
    <property type="match status" value="1"/>
</dbReference>